<keyword evidence="3" id="KW-1185">Reference proteome</keyword>
<comment type="caution">
    <text evidence="2">The sequence shown here is derived from an EMBL/GenBank/DDBJ whole genome shotgun (WGS) entry which is preliminary data.</text>
</comment>
<dbReference type="AlphaFoldDB" id="A0A9P8SLE7"/>
<evidence type="ECO:0000256" key="1">
    <source>
        <dbReference type="SAM" id="MobiDB-lite"/>
    </source>
</evidence>
<name>A0A9P8SLE7_9HYPO</name>
<reference evidence="2" key="1">
    <citation type="submission" date="2021-09" db="EMBL/GenBank/DDBJ databases">
        <title>A high-quality genome of the endoparasitic fungus Hirsutella rhossiliensis with a comparison of Hirsutella genomes reveals transposable elements contributing to genome size variation.</title>
        <authorList>
            <person name="Lin R."/>
            <person name="Jiao Y."/>
            <person name="Sun X."/>
            <person name="Ling J."/>
            <person name="Xie B."/>
            <person name="Cheng X."/>
        </authorList>
    </citation>
    <scope>NUCLEOTIDE SEQUENCE</scope>
    <source>
        <strain evidence="2">HR02</strain>
    </source>
</reference>
<dbReference type="EMBL" id="JAIZPD010000003">
    <property type="protein sequence ID" value="KAH0965735.1"/>
    <property type="molecule type" value="Genomic_DNA"/>
</dbReference>
<feature type="compositionally biased region" description="Basic residues" evidence="1">
    <location>
        <begin position="317"/>
        <end position="330"/>
    </location>
</feature>
<feature type="region of interest" description="Disordered" evidence="1">
    <location>
        <begin position="1"/>
        <end position="87"/>
    </location>
</feature>
<feature type="compositionally biased region" description="Pro residues" evidence="1">
    <location>
        <begin position="69"/>
        <end position="80"/>
    </location>
</feature>
<sequence length="351" mass="38718">MARRLPWKQKQSSPSPKPSAKPRPDSPVASPEQPSLPASTPPPRASPTPQRRRVHGSPGLFELLRSPSTSPPPEPPPEQPMIPSDDRYRMVEDEFLHTAQRFTTHLHRAEYNRLKARAKSQHALTIRAIERPVVGPQTATARLRDAAFKRAARQRKVLTPRRARQAADGDGDGDGDDDAPWVGTTLQGLMETPRGEARCISSSCAPATHPTTRAAAGYQQPTVAAAAARSTPRRQTQNSNASPLPPPSRRNLPATVADQATFHVDAPSRGNGVRDIVTRDRTRDSARDRRGRVDLEGRHAGGSDEDATDDDDPFSINRRRMRRAKSRAQLRKNDDRDPPRKLSPDTIPSFL</sequence>
<feature type="compositionally biased region" description="Basic and acidic residues" evidence="1">
    <location>
        <begin position="276"/>
        <end position="302"/>
    </location>
</feature>
<organism evidence="2 3">
    <name type="scientific">Hirsutella rhossiliensis</name>
    <dbReference type="NCBI Taxonomy" id="111463"/>
    <lineage>
        <taxon>Eukaryota</taxon>
        <taxon>Fungi</taxon>
        <taxon>Dikarya</taxon>
        <taxon>Ascomycota</taxon>
        <taxon>Pezizomycotina</taxon>
        <taxon>Sordariomycetes</taxon>
        <taxon>Hypocreomycetidae</taxon>
        <taxon>Hypocreales</taxon>
        <taxon>Ophiocordycipitaceae</taxon>
        <taxon>Hirsutella</taxon>
    </lineage>
</organism>
<proteinExistence type="predicted"/>
<gene>
    <name evidence="2" type="ORF">HRG_03751</name>
</gene>
<evidence type="ECO:0000313" key="2">
    <source>
        <dbReference type="EMBL" id="KAH0965735.1"/>
    </source>
</evidence>
<feature type="compositionally biased region" description="Acidic residues" evidence="1">
    <location>
        <begin position="303"/>
        <end position="313"/>
    </location>
</feature>
<dbReference type="OrthoDB" id="4927915at2759"/>
<feature type="compositionally biased region" description="Basic and acidic residues" evidence="1">
    <location>
        <begin position="331"/>
        <end position="343"/>
    </location>
</feature>
<evidence type="ECO:0000313" key="3">
    <source>
        <dbReference type="Proteomes" id="UP000824596"/>
    </source>
</evidence>
<feature type="compositionally biased region" description="Acidic residues" evidence="1">
    <location>
        <begin position="169"/>
        <end position="179"/>
    </location>
</feature>
<feature type="region of interest" description="Disordered" evidence="1">
    <location>
        <begin position="211"/>
        <end position="351"/>
    </location>
</feature>
<feature type="region of interest" description="Disordered" evidence="1">
    <location>
        <begin position="157"/>
        <end position="182"/>
    </location>
</feature>
<protein>
    <submittedName>
        <fullName evidence="2">Uncharacterized protein</fullName>
    </submittedName>
</protein>
<accession>A0A9P8SLE7</accession>
<dbReference type="Proteomes" id="UP000824596">
    <property type="component" value="Unassembled WGS sequence"/>
</dbReference>
<dbReference type="GeneID" id="68352880"/>
<dbReference type="RefSeq" id="XP_044723248.1">
    <property type="nucleotide sequence ID" value="XM_044862222.1"/>
</dbReference>